<evidence type="ECO:0000313" key="1">
    <source>
        <dbReference type="EMBL" id="RMZ99325.1"/>
    </source>
</evidence>
<evidence type="ECO:0000313" key="2">
    <source>
        <dbReference type="Proteomes" id="UP000276133"/>
    </source>
</evidence>
<proteinExistence type="predicted"/>
<keyword evidence="2" id="KW-1185">Reference proteome</keyword>
<sequence length="155" mass="17960">MFKNNVLTIPQHILKLKFKRKENQKHLQSELKHLKALLNINREENPSQKDINIKADHHCTNDPAEIAELFACNLEKIFTENNPTTRNNSLLVPNLNKIHISRKEMIKSIKTTNSRASAGLDLISNKCGFKINEKQTCYTTFTKADIERTMTKRME</sequence>
<dbReference type="EMBL" id="REGN01010274">
    <property type="protein sequence ID" value="RMZ99325.1"/>
    <property type="molecule type" value="Genomic_DNA"/>
</dbReference>
<organism evidence="1 2">
    <name type="scientific">Brachionus plicatilis</name>
    <name type="common">Marine rotifer</name>
    <name type="synonym">Brachionus muelleri</name>
    <dbReference type="NCBI Taxonomy" id="10195"/>
    <lineage>
        <taxon>Eukaryota</taxon>
        <taxon>Metazoa</taxon>
        <taxon>Spiralia</taxon>
        <taxon>Gnathifera</taxon>
        <taxon>Rotifera</taxon>
        <taxon>Eurotatoria</taxon>
        <taxon>Monogononta</taxon>
        <taxon>Pseudotrocha</taxon>
        <taxon>Ploima</taxon>
        <taxon>Brachionidae</taxon>
        <taxon>Brachionus</taxon>
    </lineage>
</organism>
<name>A0A3M7PJM3_BRAPC</name>
<protein>
    <submittedName>
        <fullName evidence="1">Uncharacterized protein</fullName>
    </submittedName>
</protein>
<dbReference type="AlphaFoldDB" id="A0A3M7PJM3"/>
<gene>
    <name evidence="1" type="ORF">BpHYR1_032495</name>
</gene>
<comment type="caution">
    <text evidence="1">The sequence shown here is derived from an EMBL/GenBank/DDBJ whole genome shotgun (WGS) entry which is preliminary data.</text>
</comment>
<reference evidence="1 2" key="1">
    <citation type="journal article" date="2018" name="Sci. Rep.">
        <title>Genomic signatures of local adaptation to the degree of environmental predictability in rotifers.</title>
        <authorList>
            <person name="Franch-Gras L."/>
            <person name="Hahn C."/>
            <person name="Garcia-Roger E.M."/>
            <person name="Carmona M.J."/>
            <person name="Serra M."/>
            <person name="Gomez A."/>
        </authorList>
    </citation>
    <scope>NUCLEOTIDE SEQUENCE [LARGE SCALE GENOMIC DNA]</scope>
    <source>
        <strain evidence="1">HYR1</strain>
    </source>
</reference>
<dbReference type="Proteomes" id="UP000276133">
    <property type="component" value="Unassembled WGS sequence"/>
</dbReference>
<accession>A0A3M7PJM3</accession>